<dbReference type="EMBL" id="MF668271">
    <property type="protein sequence ID" value="ASZ73058.1"/>
    <property type="molecule type" value="Genomic_DNA"/>
</dbReference>
<dbReference type="Pfam" id="PF00145">
    <property type="entry name" value="DNA_methylase"/>
    <property type="match status" value="1"/>
</dbReference>
<dbReference type="InterPro" id="IPR050390">
    <property type="entry name" value="C5-Methyltransferase"/>
</dbReference>
<dbReference type="InterPro" id="IPR001525">
    <property type="entry name" value="C5_MeTfrase"/>
</dbReference>
<dbReference type="PANTHER" id="PTHR10629">
    <property type="entry name" value="CYTOSINE-SPECIFIC METHYLTRANSFERASE"/>
    <property type="match status" value="1"/>
</dbReference>
<evidence type="ECO:0000313" key="8">
    <source>
        <dbReference type="EMBL" id="ASZ73058.1"/>
    </source>
</evidence>
<dbReference type="GO" id="GO:0003677">
    <property type="term" value="F:DNA binding"/>
    <property type="evidence" value="ECO:0007669"/>
    <property type="project" value="TreeGrafter"/>
</dbReference>
<feature type="compositionally biased region" description="Basic and acidic residues" evidence="7">
    <location>
        <begin position="348"/>
        <end position="374"/>
    </location>
</feature>
<feature type="active site" evidence="5">
    <location>
        <position position="203"/>
    </location>
</feature>
<keyword evidence="4 5" id="KW-0949">S-adenosyl-L-methionine</keyword>
<dbReference type="GO" id="GO:0044027">
    <property type="term" value="P:negative regulation of gene expression via chromosomal CpG island methylation"/>
    <property type="evidence" value="ECO:0007669"/>
    <property type="project" value="TreeGrafter"/>
</dbReference>
<evidence type="ECO:0000256" key="4">
    <source>
        <dbReference type="ARBA" id="ARBA00022691"/>
    </source>
</evidence>
<dbReference type="EC" id="2.1.1.37" evidence="1"/>
<keyword evidence="3 5" id="KW-0808">Transferase</keyword>
<dbReference type="PROSITE" id="PS51679">
    <property type="entry name" value="SAM_MT_C5"/>
    <property type="match status" value="1"/>
</dbReference>
<accession>A0A249XMU8</accession>
<evidence type="ECO:0000256" key="6">
    <source>
        <dbReference type="RuleBase" id="RU000416"/>
    </source>
</evidence>
<keyword evidence="2 5" id="KW-0489">Methyltransferase</keyword>
<evidence type="ECO:0000256" key="7">
    <source>
        <dbReference type="SAM" id="MobiDB-lite"/>
    </source>
</evidence>
<evidence type="ECO:0000256" key="1">
    <source>
        <dbReference type="ARBA" id="ARBA00011975"/>
    </source>
</evidence>
<keyword evidence="9" id="KW-1185">Reference proteome</keyword>
<comment type="similarity">
    <text evidence="5 6">Belongs to the class I-like SAM-binding methyltransferase superfamily. C5-methyltransferase family.</text>
</comment>
<dbReference type="Proteomes" id="UP000224868">
    <property type="component" value="Segment"/>
</dbReference>
<feature type="region of interest" description="Disordered" evidence="7">
    <location>
        <begin position="321"/>
        <end position="405"/>
    </location>
</feature>
<proteinExistence type="inferred from homology"/>
<dbReference type="GO" id="GO:0032259">
    <property type="term" value="P:methylation"/>
    <property type="evidence" value="ECO:0007669"/>
    <property type="project" value="UniProtKB-KW"/>
</dbReference>
<dbReference type="PRINTS" id="PR00105">
    <property type="entry name" value="C5METTRFRASE"/>
</dbReference>
<feature type="region of interest" description="Disordered" evidence="7">
    <location>
        <begin position="511"/>
        <end position="569"/>
    </location>
</feature>
<evidence type="ECO:0000313" key="9">
    <source>
        <dbReference type="Proteomes" id="UP000224868"/>
    </source>
</evidence>
<feature type="compositionally biased region" description="Basic and acidic residues" evidence="7">
    <location>
        <begin position="525"/>
        <end position="537"/>
    </location>
</feature>
<dbReference type="PANTHER" id="PTHR10629:SF52">
    <property type="entry name" value="DNA (CYTOSINE-5)-METHYLTRANSFERASE 1"/>
    <property type="match status" value="1"/>
</dbReference>
<reference evidence="8 9" key="1">
    <citation type="submission" date="2017-08" db="EMBL/GenBank/DDBJ databases">
        <authorList>
            <person name="Evtimov V.S."/>
            <person name="Islam E."/>
            <person name="Mammen M.P."/>
            <person name="Apellido K.A."/>
            <person name="Balchander D."/>
            <person name="Eluri N.R."/>
            <person name="Gupta A."/>
            <person name="Koa B.D."/>
            <person name="Koduri S."/>
            <person name="Meka S."/>
            <person name="Menon A.S."/>
            <person name="Mortazavi S."/>
            <person name="Pettigrew T.D."/>
            <person name="Raju F.M."/>
            <person name="Schill C.N."/>
            <person name="Singh S.P."/>
            <person name="Siu S.T."/>
            <person name="Smith C.J."/>
            <person name="Varandani S."/>
            <person name="Dalia R."/>
            <person name="Gurney S.M.R."/>
            <person name="Little J.L."/>
            <person name="Washington J.M."/>
            <person name="Garlena R.A."/>
            <person name="Russell D.A."/>
            <person name="Pope W.H."/>
            <person name="Jacobs-Sera D."/>
            <person name="Hendrix R.W."/>
            <person name="Hatfull G.F."/>
        </authorList>
    </citation>
    <scope>NUCLEOTIDE SEQUENCE [LARGE SCALE GENOMIC DNA]</scope>
</reference>
<sequence length="674" mass="70985">MNATEDGLEPLGEAPDLGAPHYPMSAEVTFHRARCTKCGDIETDYGDFSAYGDPGGAINAVLAAADWFGRSAPTGELIDFGGGRMGQRYQLVELLCPDCRRCEVCGTAKAYPIDDHLVCEDHEVPRIRGGTVKLGSLFSGAGGLDIAVEQFFGARTVWHCELNPAASKVLAHRWPGVPNLGDITAVDWSEVEPVDILAGGFPCQDVSAAGRRAGIAEGTRSGLWAHYAEAINQLRPRLVVIENVRGLLSATAHRAMESAAPALGNTGTQPVLRALGAVLGDLADIGYDAQWTTVAASAVGAPHRRERVFIVAHPAGKPWLVNDGDQLRAGWGAQRPGPATGTGSGADPARDGRHEGRPVADPEGQRGTHIERRGATQGQPVVAEPGAGDRDCVGPDSEGIRGIRGPAGELAPVDLQPGLCQHCAAALRRAEAGEPALWNDDCCPDPNNCDTTVVDLLPTPVARDFMNRNSPCMSAIADLLPTPSVADSTGGHMTRSGDRGGELLLPGVARAYGNGDLLPTPKSSDGQRQDCEAERRRNTPSLVAVDHYLPTPSASDATGGGQHPDQREGHTRQLCDYALLDGTSRWGKYAAAIARWEAVAGPAPSPTEPNRNGNPRLAAAFPEWMMGWPAGWVTAVPGISRNDALRICGNGVCPQQAYAALQILVRVSACEVAE</sequence>
<evidence type="ECO:0000256" key="5">
    <source>
        <dbReference type="PROSITE-ProRule" id="PRU01016"/>
    </source>
</evidence>
<name>A0A249XMU8_9CAUD</name>
<feature type="compositionally biased region" description="Basic and acidic residues" evidence="7">
    <location>
        <begin position="387"/>
        <end position="401"/>
    </location>
</feature>
<dbReference type="Gene3D" id="3.40.50.150">
    <property type="entry name" value="Vaccinia Virus protein VP39"/>
    <property type="match status" value="1"/>
</dbReference>
<dbReference type="InterPro" id="IPR029063">
    <property type="entry name" value="SAM-dependent_MTases_sf"/>
</dbReference>
<dbReference type="GO" id="GO:0003886">
    <property type="term" value="F:DNA (cytosine-5-)-methyltransferase activity"/>
    <property type="evidence" value="ECO:0007669"/>
    <property type="project" value="UniProtKB-EC"/>
</dbReference>
<evidence type="ECO:0000256" key="2">
    <source>
        <dbReference type="ARBA" id="ARBA00022603"/>
    </source>
</evidence>
<organism evidence="8 9">
    <name type="scientific">Mycobacterium phage Geralt</name>
    <dbReference type="NCBI Taxonomy" id="2027894"/>
    <lineage>
        <taxon>Viruses</taxon>
        <taxon>Duplodnaviria</taxon>
        <taxon>Heunggongvirae</taxon>
        <taxon>Uroviricota</taxon>
        <taxon>Caudoviricetes</taxon>
        <taxon>Gracegardnervirinae</taxon>
        <taxon>Cheoctovirus</taxon>
        <taxon>Cheoctovirus geralt</taxon>
    </lineage>
</organism>
<gene>
    <name evidence="8" type="ORF">SEA_GERALT_64</name>
</gene>
<protein>
    <recommendedName>
        <fullName evidence="1">DNA (cytosine-5-)-methyltransferase</fullName>
        <ecNumber evidence="1">2.1.1.37</ecNumber>
    </recommendedName>
</protein>
<evidence type="ECO:0000256" key="3">
    <source>
        <dbReference type="ARBA" id="ARBA00022679"/>
    </source>
</evidence>
<dbReference type="SUPFAM" id="SSF53335">
    <property type="entry name" value="S-adenosyl-L-methionine-dependent methyltransferases"/>
    <property type="match status" value="1"/>
</dbReference>
<dbReference type="NCBIfam" id="TIGR00675">
    <property type="entry name" value="dcm"/>
    <property type="match status" value="1"/>
</dbReference>